<feature type="region of interest" description="Disordered" evidence="1">
    <location>
        <begin position="348"/>
        <end position="384"/>
    </location>
</feature>
<feature type="region of interest" description="Disordered" evidence="1">
    <location>
        <begin position="1"/>
        <end position="150"/>
    </location>
</feature>
<evidence type="ECO:0000256" key="1">
    <source>
        <dbReference type="SAM" id="MobiDB-lite"/>
    </source>
</evidence>
<evidence type="ECO:0000313" key="3">
    <source>
        <dbReference type="Proteomes" id="UP001642484"/>
    </source>
</evidence>
<feature type="compositionally biased region" description="Acidic residues" evidence="1">
    <location>
        <begin position="130"/>
        <end position="143"/>
    </location>
</feature>
<dbReference type="InterPro" id="IPR052003">
    <property type="entry name" value="HR_DNA-Binding_Protein"/>
</dbReference>
<evidence type="ECO:0000313" key="2">
    <source>
        <dbReference type="EMBL" id="CAK8991838.1"/>
    </source>
</evidence>
<protein>
    <submittedName>
        <fullName evidence="2">Uncharacterized protein</fullName>
    </submittedName>
</protein>
<comment type="caution">
    <text evidence="2">The sequence shown here is derived from an EMBL/GenBank/DDBJ whole genome shotgun (WGS) entry which is preliminary data.</text>
</comment>
<feature type="region of interest" description="Disordered" evidence="1">
    <location>
        <begin position="483"/>
        <end position="509"/>
    </location>
</feature>
<dbReference type="Proteomes" id="UP001642484">
    <property type="component" value="Unassembled WGS sequence"/>
</dbReference>
<dbReference type="PANTHER" id="PTHR15361">
    <property type="entry name" value="RAD51/NUKS-INTERACTING PROTEIN"/>
    <property type="match status" value="1"/>
</dbReference>
<sequence>MPISILKNKDAKGKEEEDEEDEDEEDDEDEAEEGSDGEETGPGDSESEEETEEEPEETPEEKSTGKKRKREDEASSSKKSSEKAEEKTEAKGKKGLEKAEAPLKNDKSDKKKNRKHKKEKKEKKKAEKEEDKEEKEEGGEEEDGAKNSSTHRCEWQAFKRWINNKKKCPAKIIAACKNEVGCMHTGVYVSGCMYVYPHMIPQQRRNLQETRNQIFNDYVELGRKNTSQVEARFNLRLEECQRTQVRYGFRNDVWITKHHGEKKSTQDHAAKATIQDPEFPDDEGELLYWVLVEFNLDDIKELKRITQLELQGSLDPEGVKAFVEAGGCLDGSQHLSLKDMAGKSGMKSLENGYGWQENRTPMPKRPGKRVSPSPSQRVSPSRLQVTADTPIEKAQALVNRILKDINSCREFAFKLRPLAMSTDLIDQLSACAVKLGRQAELLQQKIKSKQNKNRHYVDIIREVDEITAMAKGRLELAKALIRASEKSSKPKKKAAENPGDAATAKQPSA</sequence>
<reference evidence="2 3" key="1">
    <citation type="submission" date="2024-02" db="EMBL/GenBank/DDBJ databases">
        <authorList>
            <person name="Chen Y."/>
            <person name="Shah S."/>
            <person name="Dougan E. K."/>
            <person name="Thang M."/>
            <person name="Chan C."/>
        </authorList>
    </citation>
    <scope>NUCLEOTIDE SEQUENCE [LARGE SCALE GENOMIC DNA]</scope>
</reference>
<dbReference type="PANTHER" id="PTHR15361:SF5">
    <property type="entry name" value="C3H1-TYPE DOMAIN-CONTAINING PROTEIN"/>
    <property type="match status" value="1"/>
</dbReference>
<feature type="compositionally biased region" description="Basic residues" evidence="1">
    <location>
        <begin position="110"/>
        <end position="123"/>
    </location>
</feature>
<name>A0ABP0HPW7_9DINO</name>
<feature type="compositionally biased region" description="Basic and acidic residues" evidence="1">
    <location>
        <begin position="60"/>
        <end position="109"/>
    </location>
</feature>
<feature type="compositionally biased region" description="Low complexity" evidence="1">
    <location>
        <begin position="369"/>
        <end position="382"/>
    </location>
</feature>
<keyword evidence="3" id="KW-1185">Reference proteome</keyword>
<feature type="compositionally biased region" description="Acidic residues" evidence="1">
    <location>
        <begin position="16"/>
        <end position="59"/>
    </location>
</feature>
<organism evidence="2 3">
    <name type="scientific">Durusdinium trenchii</name>
    <dbReference type="NCBI Taxonomy" id="1381693"/>
    <lineage>
        <taxon>Eukaryota</taxon>
        <taxon>Sar</taxon>
        <taxon>Alveolata</taxon>
        <taxon>Dinophyceae</taxon>
        <taxon>Suessiales</taxon>
        <taxon>Symbiodiniaceae</taxon>
        <taxon>Durusdinium</taxon>
    </lineage>
</organism>
<accession>A0ABP0HPW7</accession>
<proteinExistence type="predicted"/>
<dbReference type="EMBL" id="CAXAMN010001002">
    <property type="protein sequence ID" value="CAK8991838.1"/>
    <property type="molecule type" value="Genomic_DNA"/>
</dbReference>
<gene>
    <name evidence="2" type="ORF">CCMP2556_LOCUS2619</name>
</gene>